<gene>
    <name evidence="2" type="ORF">KIN20_034522</name>
</gene>
<evidence type="ECO:0000313" key="2">
    <source>
        <dbReference type="EMBL" id="KAJ1372378.1"/>
    </source>
</evidence>
<dbReference type="AlphaFoldDB" id="A0AAD5RAH7"/>
<dbReference type="EMBL" id="JAHQIW010007131">
    <property type="protein sequence ID" value="KAJ1372378.1"/>
    <property type="molecule type" value="Genomic_DNA"/>
</dbReference>
<sequence length="210" mass="23621">MTSEQALMREALALNRETKIKERIDVMLDTGSDRSFTPKKKLAQRLRLHAIDSIDLNIPTFGDLKEIKQPCEITILHLIDIYGPKHGIVVTIVKSCTKLLKCIPLSEGNKSFLDRNNIRLSINPLADNIHREVLLGCSDVFSLLQIQSVSTYASPSGLKLIPSKLGYLVVGANHNRCMIAHNSTVLVAHTHHTVYSNSHRRTVMERFLYP</sequence>
<comment type="caution">
    <text evidence="2">The sequence shown here is derived from an EMBL/GenBank/DDBJ whole genome shotgun (WGS) entry which is preliminary data.</text>
</comment>
<dbReference type="Proteomes" id="UP001196413">
    <property type="component" value="Unassembled WGS sequence"/>
</dbReference>
<keyword evidence="3" id="KW-1185">Reference proteome</keyword>
<protein>
    <recommendedName>
        <fullName evidence="1">DUF1758 domain-containing protein</fullName>
    </recommendedName>
</protein>
<evidence type="ECO:0000313" key="3">
    <source>
        <dbReference type="Proteomes" id="UP001196413"/>
    </source>
</evidence>
<organism evidence="2 3">
    <name type="scientific">Parelaphostrongylus tenuis</name>
    <name type="common">Meningeal worm</name>
    <dbReference type="NCBI Taxonomy" id="148309"/>
    <lineage>
        <taxon>Eukaryota</taxon>
        <taxon>Metazoa</taxon>
        <taxon>Ecdysozoa</taxon>
        <taxon>Nematoda</taxon>
        <taxon>Chromadorea</taxon>
        <taxon>Rhabditida</taxon>
        <taxon>Rhabditina</taxon>
        <taxon>Rhabditomorpha</taxon>
        <taxon>Strongyloidea</taxon>
        <taxon>Metastrongylidae</taxon>
        <taxon>Parelaphostrongylus</taxon>
    </lineage>
</organism>
<dbReference type="InterPro" id="IPR008737">
    <property type="entry name" value="DUF1758"/>
</dbReference>
<dbReference type="Pfam" id="PF05585">
    <property type="entry name" value="DUF1758"/>
    <property type="match status" value="1"/>
</dbReference>
<reference evidence="2" key="1">
    <citation type="submission" date="2021-06" db="EMBL/GenBank/DDBJ databases">
        <title>Parelaphostrongylus tenuis whole genome reference sequence.</title>
        <authorList>
            <person name="Garwood T.J."/>
            <person name="Larsen P.A."/>
            <person name="Fountain-Jones N.M."/>
            <person name="Garbe J.R."/>
            <person name="Macchietto M.G."/>
            <person name="Kania S.A."/>
            <person name="Gerhold R.W."/>
            <person name="Richards J.E."/>
            <person name="Wolf T.M."/>
        </authorList>
    </citation>
    <scope>NUCLEOTIDE SEQUENCE</scope>
    <source>
        <strain evidence="2">MNPRO001-30</strain>
        <tissue evidence="2">Meninges</tissue>
    </source>
</reference>
<name>A0AAD5RAH7_PARTN</name>
<proteinExistence type="predicted"/>
<feature type="domain" description="DUF1758" evidence="1">
    <location>
        <begin position="23"/>
        <end position="171"/>
    </location>
</feature>
<evidence type="ECO:0000259" key="1">
    <source>
        <dbReference type="Pfam" id="PF05585"/>
    </source>
</evidence>
<accession>A0AAD5RAH7</accession>